<dbReference type="OrthoDB" id="2223488at2"/>
<organism evidence="1 2">
    <name type="scientific">Clostridium cellulovorans (strain ATCC 35296 / DSM 3052 / OCM 3 / 743B)</name>
    <dbReference type="NCBI Taxonomy" id="573061"/>
    <lineage>
        <taxon>Bacteria</taxon>
        <taxon>Bacillati</taxon>
        <taxon>Bacillota</taxon>
        <taxon>Clostridia</taxon>
        <taxon>Eubacteriales</taxon>
        <taxon>Clostridiaceae</taxon>
        <taxon>Clostridium</taxon>
    </lineage>
</organism>
<evidence type="ECO:0000313" key="1">
    <source>
        <dbReference type="EMBL" id="ADL53846.1"/>
    </source>
</evidence>
<dbReference type="eggNOG" id="ENOG5033AFM">
    <property type="taxonomic scope" value="Bacteria"/>
</dbReference>
<protein>
    <submittedName>
        <fullName evidence="1">Uncharacterized protein</fullName>
    </submittedName>
</protein>
<proteinExistence type="predicted"/>
<dbReference type="KEGG" id="ccb:Clocel_4185"/>
<dbReference type="RefSeq" id="WP_010074201.1">
    <property type="nucleotide sequence ID" value="NC_014393.1"/>
</dbReference>
<name>D9SMJ0_CLOC7</name>
<dbReference type="AlphaFoldDB" id="D9SMJ0"/>
<dbReference type="EMBL" id="CP002160">
    <property type="protein sequence ID" value="ADL53846.1"/>
    <property type="molecule type" value="Genomic_DNA"/>
</dbReference>
<gene>
    <name evidence="1" type="ordered locus">Clocel_4185</name>
</gene>
<evidence type="ECO:0000313" key="2">
    <source>
        <dbReference type="Proteomes" id="UP000002730"/>
    </source>
</evidence>
<dbReference type="HOGENOM" id="CLU_176103_0_0_9"/>
<accession>D9SMJ0</accession>
<dbReference type="Proteomes" id="UP000002730">
    <property type="component" value="Chromosome"/>
</dbReference>
<reference evidence="1 2" key="1">
    <citation type="submission" date="2010-08" db="EMBL/GenBank/DDBJ databases">
        <title>Complete sequence of Clostridium cellulovorans 743B.</title>
        <authorList>
            <consortium name="US DOE Joint Genome Institute"/>
            <person name="Lucas S."/>
            <person name="Copeland A."/>
            <person name="Lapidus A."/>
            <person name="Cheng J.-F."/>
            <person name="Bruce D."/>
            <person name="Goodwin L."/>
            <person name="Pitluck S."/>
            <person name="Chertkov O."/>
            <person name="Detter J.C."/>
            <person name="Han C."/>
            <person name="Tapia R."/>
            <person name="Land M."/>
            <person name="Hauser L."/>
            <person name="Chang Y.-J."/>
            <person name="Jeffries C."/>
            <person name="Kyrpides N."/>
            <person name="Ivanova N."/>
            <person name="Mikhailova N."/>
            <person name="Hemme C.L."/>
            <person name="Woyke T."/>
        </authorList>
    </citation>
    <scope>NUCLEOTIDE SEQUENCE [LARGE SCALE GENOMIC DNA]</scope>
    <source>
        <strain evidence="2">ATCC 35296 / DSM 3052 / OCM 3 / 743B</strain>
    </source>
</reference>
<keyword evidence="2" id="KW-1185">Reference proteome</keyword>
<sequence>MIEIERKSEIRDKMRSYKIILDNKFFGEIKSGEIKRFNIATGKHRIYLKIDWCRSNKLDFYISNDEVVELKCGNSMKQWTIVNFLAYATIAKNKYLWIDIKKIK</sequence>